<dbReference type="GO" id="GO:0043565">
    <property type="term" value="F:sequence-specific DNA binding"/>
    <property type="evidence" value="ECO:0007669"/>
    <property type="project" value="TreeGrafter"/>
</dbReference>
<keyword evidence="5 7" id="KW-0949">S-adenosyl-L-methionine</keyword>
<dbReference type="Gene3D" id="1.10.1020.10">
    <property type="entry name" value="Adenine-specific Methyltransferase, Domain 2"/>
    <property type="match status" value="1"/>
</dbReference>
<evidence type="ECO:0000256" key="3">
    <source>
        <dbReference type="ARBA" id="ARBA00022603"/>
    </source>
</evidence>
<evidence type="ECO:0000259" key="8">
    <source>
        <dbReference type="Pfam" id="PF13411"/>
    </source>
</evidence>
<evidence type="ECO:0000256" key="1">
    <source>
        <dbReference type="ARBA" id="ARBA00006594"/>
    </source>
</evidence>
<dbReference type="PANTHER" id="PTHR30481">
    <property type="entry name" value="DNA ADENINE METHYLASE"/>
    <property type="match status" value="1"/>
</dbReference>
<dbReference type="InterPro" id="IPR012327">
    <property type="entry name" value="MeTrfase_D12"/>
</dbReference>
<comment type="similarity">
    <text evidence="1 7">Belongs to the N(4)/N(6)-methyltransferase family.</text>
</comment>
<dbReference type="Proteomes" id="UP000294887">
    <property type="component" value="Unassembled WGS sequence"/>
</dbReference>
<dbReference type="InterPro" id="IPR002052">
    <property type="entry name" value="DNA_methylase_N6_adenine_CS"/>
</dbReference>
<evidence type="ECO:0000256" key="6">
    <source>
        <dbReference type="ARBA" id="ARBA00047942"/>
    </source>
</evidence>
<dbReference type="InterPro" id="IPR009061">
    <property type="entry name" value="DNA-bd_dom_put_sf"/>
</dbReference>
<evidence type="ECO:0000313" key="10">
    <source>
        <dbReference type="Proteomes" id="UP000294887"/>
    </source>
</evidence>
<keyword evidence="10" id="KW-1185">Reference proteome</keyword>
<dbReference type="Pfam" id="PF02086">
    <property type="entry name" value="MethyltransfD12"/>
    <property type="match status" value="2"/>
</dbReference>
<dbReference type="InterPro" id="IPR023095">
    <property type="entry name" value="Ade_MeTrfase_dom_2"/>
</dbReference>
<evidence type="ECO:0000256" key="5">
    <source>
        <dbReference type="ARBA" id="ARBA00022691"/>
    </source>
</evidence>
<dbReference type="PROSITE" id="PS00092">
    <property type="entry name" value="N6_MTASE"/>
    <property type="match status" value="2"/>
</dbReference>
<dbReference type="OrthoDB" id="9805629at2"/>
<evidence type="ECO:0000256" key="2">
    <source>
        <dbReference type="ARBA" id="ARBA00011900"/>
    </source>
</evidence>
<accession>A0A4R1F1G2</accession>
<dbReference type="GO" id="GO:0009307">
    <property type="term" value="P:DNA restriction-modification system"/>
    <property type="evidence" value="ECO:0007669"/>
    <property type="project" value="InterPro"/>
</dbReference>
<dbReference type="PANTHER" id="PTHR30481:SF3">
    <property type="entry name" value="DNA ADENINE METHYLASE"/>
    <property type="match status" value="1"/>
</dbReference>
<keyword evidence="4 7" id="KW-0808">Transferase</keyword>
<sequence>MDDLVRLDVAAKIIGVCTETLRRWDNSKQLVAHRGANGYRYYNYKDIQRHIPSNKAKPFIKWAGGKTQLLPDLMTKVPETYGDYIEPFLGGAALFFALRPTKAKLNDSNLDLINTYKTVRDEPKLLLVNLLEHKLNHNKEYYYSIRSIDSDNLSDVEKAARFIYLNKTCFNGLYRVNKKGGFNVPIGSYKNPGIVDEENIYACSEALQGVELFSMDYAEFIKKHVSKNSFVYIDPPYIPLSEYSDFDRYTADKFRVGNHIDLARIYKDMVDEGVHAILSNSSAELTERLYSDFKQEKVLANRFINKDPKKRGKVEELLILPKRETEISFPSTRYMGSKSRLLPYITEVLKEDKSKTVLDAFSGSGVVSYHLKQLGYKVTSNDFLTYSSSVTTALVENNSIILDADDISALLSRNRRSKKFIQTTFKDLYFSDKDNEFLDNTLANIAEVSCKYKKAIALSAIARACLKRRPRGIFTYVGFKYDDGRKDLSFSLREHFIFSINEFNKAVFDNKKKNISYNKSIMDLEIPSPDLVYLDPPYFSKFSDNDYVRRYHFIEGLCKNWEGIDIQENTKTKKFKKYYSPFHTKDGTYEAFKFIFDKYKDSKFLVSYSSNSLPDKDELFSMMEQIGKQVSLMEIDYTYSFGNQGTNVGKGNSNAQEYLFYAE</sequence>
<reference evidence="9 10" key="1">
    <citation type="submission" date="2019-03" db="EMBL/GenBank/DDBJ databases">
        <title>Genomic Encyclopedia of Type Strains, Phase IV (KMG-IV): sequencing the most valuable type-strain genomes for metagenomic binning, comparative biology and taxonomic classification.</title>
        <authorList>
            <person name="Goeker M."/>
        </authorList>
    </citation>
    <scope>NUCLEOTIDE SEQUENCE [LARGE SCALE GENOMIC DNA]</scope>
    <source>
        <strain evidence="9 10">DSM 24830</strain>
    </source>
</reference>
<dbReference type="GO" id="GO:0009007">
    <property type="term" value="F:site-specific DNA-methyltransferase (adenine-specific) activity"/>
    <property type="evidence" value="ECO:0007669"/>
    <property type="project" value="UniProtKB-UniRule"/>
</dbReference>
<dbReference type="InterPro" id="IPR029063">
    <property type="entry name" value="SAM-dependent_MTases_sf"/>
</dbReference>
<dbReference type="PRINTS" id="PR00505">
    <property type="entry name" value="D12N6MTFRASE"/>
</dbReference>
<dbReference type="SUPFAM" id="SSF53335">
    <property type="entry name" value="S-adenosyl-L-methionine-dependent methyltransferases"/>
    <property type="match status" value="2"/>
</dbReference>
<dbReference type="InterPro" id="IPR000551">
    <property type="entry name" value="MerR-type_HTH_dom"/>
</dbReference>
<dbReference type="GO" id="GO:0006355">
    <property type="term" value="P:regulation of DNA-templated transcription"/>
    <property type="evidence" value="ECO:0007669"/>
    <property type="project" value="InterPro"/>
</dbReference>
<dbReference type="GO" id="GO:0006298">
    <property type="term" value="P:mismatch repair"/>
    <property type="evidence" value="ECO:0007669"/>
    <property type="project" value="TreeGrafter"/>
</dbReference>
<organism evidence="9 10">
    <name type="scientific">Cocleimonas flava</name>
    <dbReference type="NCBI Taxonomy" id="634765"/>
    <lineage>
        <taxon>Bacteria</taxon>
        <taxon>Pseudomonadati</taxon>
        <taxon>Pseudomonadota</taxon>
        <taxon>Gammaproteobacteria</taxon>
        <taxon>Thiotrichales</taxon>
        <taxon>Thiotrichaceae</taxon>
        <taxon>Cocleimonas</taxon>
    </lineage>
</organism>
<dbReference type="EC" id="2.1.1.72" evidence="2 7"/>
<dbReference type="EMBL" id="SMFQ01000003">
    <property type="protein sequence ID" value="TCJ87723.1"/>
    <property type="molecule type" value="Genomic_DNA"/>
</dbReference>
<proteinExistence type="inferred from homology"/>
<keyword evidence="3 7" id="KW-0489">Methyltransferase</keyword>
<dbReference type="RefSeq" id="WP_131905976.1">
    <property type="nucleotide sequence ID" value="NZ_BAAAFU010000004.1"/>
</dbReference>
<dbReference type="Gene3D" id="1.10.1660.10">
    <property type="match status" value="1"/>
</dbReference>
<protein>
    <recommendedName>
        <fullName evidence="2 7">Site-specific DNA-methyltransferase (adenine-specific)</fullName>
        <ecNumber evidence="2 7">2.1.1.72</ecNumber>
    </recommendedName>
</protein>
<comment type="caution">
    <text evidence="9">The sequence shown here is derived from an EMBL/GenBank/DDBJ whole genome shotgun (WGS) entry which is preliminary data.</text>
</comment>
<dbReference type="Pfam" id="PF13411">
    <property type="entry name" value="MerR_1"/>
    <property type="match status" value="1"/>
</dbReference>
<name>A0A4R1F1G2_9GAMM</name>
<dbReference type="GO" id="GO:1904047">
    <property type="term" value="F:S-adenosyl-L-methionine binding"/>
    <property type="evidence" value="ECO:0007669"/>
    <property type="project" value="TreeGrafter"/>
</dbReference>
<evidence type="ECO:0000256" key="7">
    <source>
        <dbReference type="RuleBase" id="RU361257"/>
    </source>
</evidence>
<feature type="domain" description="HTH merR-type" evidence="8">
    <location>
        <begin position="7"/>
        <end position="49"/>
    </location>
</feature>
<dbReference type="GO" id="GO:0032259">
    <property type="term" value="P:methylation"/>
    <property type="evidence" value="ECO:0007669"/>
    <property type="project" value="UniProtKB-KW"/>
</dbReference>
<dbReference type="SUPFAM" id="SSF46955">
    <property type="entry name" value="Putative DNA-binding domain"/>
    <property type="match status" value="1"/>
</dbReference>
<evidence type="ECO:0000256" key="4">
    <source>
        <dbReference type="ARBA" id="ARBA00022679"/>
    </source>
</evidence>
<dbReference type="Gene3D" id="3.40.50.150">
    <property type="entry name" value="Vaccinia Virus protein VP39"/>
    <property type="match status" value="3"/>
</dbReference>
<dbReference type="NCBIfam" id="TIGR00571">
    <property type="entry name" value="dam"/>
    <property type="match status" value="1"/>
</dbReference>
<evidence type="ECO:0000313" key="9">
    <source>
        <dbReference type="EMBL" id="TCJ87723.1"/>
    </source>
</evidence>
<dbReference type="AlphaFoldDB" id="A0A4R1F1G2"/>
<comment type="catalytic activity">
    <reaction evidence="6 7">
        <text>a 2'-deoxyadenosine in DNA + S-adenosyl-L-methionine = an N(6)-methyl-2'-deoxyadenosine in DNA + S-adenosyl-L-homocysteine + H(+)</text>
        <dbReference type="Rhea" id="RHEA:15197"/>
        <dbReference type="Rhea" id="RHEA-COMP:12418"/>
        <dbReference type="Rhea" id="RHEA-COMP:12419"/>
        <dbReference type="ChEBI" id="CHEBI:15378"/>
        <dbReference type="ChEBI" id="CHEBI:57856"/>
        <dbReference type="ChEBI" id="CHEBI:59789"/>
        <dbReference type="ChEBI" id="CHEBI:90615"/>
        <dbReference type="ChEBI" id="CHEBI:90616"/>
        <dbReference type="EC" id="2.1.1.72"/>
    </reaction>
</comment>
<gene>
    <name evidence="9" type="ORF">EV695_2238</name>
</gene>